<dbReference type="SMART" id="SM00028">
    <property type="entry name" value="TPR"/>
    <property type="match status" value="2"/>
</dbReference>
<feature type="compositionally biased region" description="Basic and acidic residues" evidence="1">
    <location>
        <begin position="478"/>
        <end position="496"/>
    </location>
</feature>
<dbReference type="InterPro" id="IPR040201">
    <property type="entry name" value="Mrg3-like"/>
</dbReference>
<feature type="region of interest" description="Disordered" evidence="1">
    <location>
        <begin position="475"/>
        <end position="496"/>
    </location>
</feature>
<feature type="compositionally biased region" description="Basic and acidic residues" evidence="1">
    <location>
        <begin position="206"/>
        <end position="225"/>
    </location>
</feature>
<keyword evidence="4" id="KW-1185">Reference proteome</keyword>
<dbReference type="VEuPathDB" id="FungiDB:ASPWEDRAFT_33807"/>
<keyword evidence="2" id="KW-0472">Membrane</keyword>
<dbReference type="GO" id="GO:0031942">
    <property type="term" value="C:i-AAA complex"/>
    <property type="evidence" value="ECO:0007669"/>
    <property type="project" value="TreeGrafter"/>
</dbReference>
<dbReference type="OrthoDB" id="10050400at2759"/>
<evidence type="ECO:0000313" key="3">
    <source>
        <dbReference type="EMBL" id="OJJ40419.1"/>
    </source>
</evidence>
<evidence type="ECO:0000256" key="1">
    <source>
        <dbReference type="SAM" id="MobiDB-lite"/>
    </source>
</evidence>
<dbReference type="Gene3D" id="1.25.40.10">
    <property type="entry name" value="Tetratricopeptide repeat domain"/>
    <property type="match status" value="1"/>
</dbReference>
<dbReference type="Proteomes" id="UP000184383">
    <property type="component" value="Unassembled WGS sequence"/>
</dbReference>
<dbReference type="PANTHER" id="PTHR28142">
    <property type="entry name" value="MITOCHONDRIAL INNER MEMBRANE I-AAA PROTEASE SUPERCOMPLEX SUBUNIT MGR3-RELATED"/>
    <property type="match status" value="1"/>
</dbReference>
<dbReference type="STRING" id="1073089.A0A1L9RZQ7"/>
<reference evidence="4" key="1">
    <citation type="journal article" date="2017" name="Genome Biol.">
        <title>Comparative genomics reveals high biological diversity and specific adaptations in the industrially and medically important fungal genus Aspergillus.</title>
        <authorList>
            <person name="de Vries R.P."/>
            <person name="Riley R."/>
            <person name="Wiebenga A."/>
            <person name="Aguilar-Osorio G."/>
            <person name="Amillis S."/>
            <person name="Uchima C.A."/>
            <person name="Anderluh G."/>
            <person name="Asadollahi M."/>
            <person name="Askin M."/>
            <person name="Barry K."/>
            <person name="Battaglia E."/>
            <person name="Bayram O."/>
            <person name="Benocci T."/>
            <person name="Braus-Stromeyer S.A."/>
            <person name="Caldana C."/>
            <person name="Canovas D."/>
            <person name="Cerqueira G.C."/>
            <person name="Chen F."/>
            <person name="Chen W."/>
            <person name="Choi C."/>
            <person name="Clum A."/>
            <person name="Dos Santos R.A."/>
            <person name="Damasio A.R."/>
            <person name="Diallinas G."/>
            <person name="Emri T."/>
            <person name="Fekete E."/>
            <person name="Flipphi M."/>
            <person name="Freyberg S."/>
            <person name="Gallo A."/>
            <person name="Gournas C."/>
            <person name="Habgood R."/>
            <person name="Hainaut M."/>
            <person name="Harispe M.L."/>
            <person name="Henrissat B."/>
            <person name="Hilden K.S."/>
            <person name="Hope R."/>
            <person name="Hossain A."/>
            <person name="Karabika E."/>
            <person name="Karaffa L."/>
            <person name="Karanyi Z."/>
            <person name="Krasevec N."/>
            <person name="Kuo A."/>
            <person name="Kusch H."/>
            <person name="LaButti K."/>
            <person name="Lagendijk E.L."/>
            <person name="Lapidus A."/>
            <person name="Levasseur A."/>
            <person name="Lindquist E."/>
            <person name="Lipzen A."/>
            <person name="Logrieco A.F."/>
            <person name="MacCabe A."/>
            <person name="Maekelae M.R."/>
            <person name="Malavazi I."/>
            <person name="Melin P."/>
            <person name="Meyer V."/>
            <person name="Mielnichuk N."/>
            <person name="Miskei M."/>
            <person name="Molnar A.P."/>
            <person name="Mule G."/>
            <person name="Ngan C.Y."/>
            <person name="Orejas M."/>
            <person name="Orosz E."/>
            <person name="Ouedraogo J.P."/>
            <person name="Overkamp K.M."/>
            <person name="Park H.-S."/>
            <person name="Perrone G."/>
            <person name="Piumi F."/>
            <person name="Punt P.J."/>
            <person name="Ram A.F."/>
            <person name="Ramon A."/>
            <person name="Rauscher S."/>
            <person name="Record E."/>
            <person name="Riano-Pachon D.M."/>
            <person name="Robert V."/>
            <person name="Roehrig J."/>
            <person name="Ruller R."/>
            <person name="Salamov A."/>
            <person name="Salih N.S."/>
            <person name="Samson R.A."/>
            <person name="Sandor E."/>
            <person name="Sanguinetti M."/>
            <person name="Schuetze T."/>
            <person name="Sepcic K."/>
            <person name="Shelest E."/>
            <person name="Sherlock G."/>
            <person name="Sophianopoulou V."/>
            <person name="Squina F.M."/>
            <person name="Sun H."/>
            <person name="Susca A."/>
            <person name="Todd R.B."/>
            <person name="Tsang A."/>
            <person name="Unkles S.E."/>
            <person name="van de Wiele N."/>
            <person name="van Rossen-Uffink D."/>
            <person name="Oliveira J.V."/>
            <person name="Vesth T.C."/>
            <person name="Visser J."/>
            <person name="Yu J.-H."/>
            <person name="Zhou M."/>
            <person name="Andersen M.R."/>
            <person name="Archer D.B."/>
            <person name="Baker S.E."/>
            <person name="Benoit I."/>
            <person name="Brakhage A.A."/>
            <person name="Braus G.H."/>
            <person name="Fischer R."/>
            <person name="Frisvad J.C."/>
            <person name="Goldman G.H."/>
            <person name="Houbraken J."/>
            <person name="Oakley B."/>
            <person name="Pocsi I."/>
            <person name="Scazzocchio C."/>
            <person name="Seiboth B."/>
            <person name="vanKuyk P.A."/>
            <person name="Wortman J."/>
            <person name="Dyer P.S."/>
            <person name="Grigoriev I.V."/>
        </authorList>
    </citation>
    <scope>NUCLEOTIDE SEQUENCE [LARGE SCALE GENOMIC DNA]</scope>
    <source>
        <strain evidence="4">DTO 134E9</strain>
    </source>
</reference>
<keyword evidence="2" id="KW-0812">Transmembrane</keyword>
<name>A0A1L9RZQ7_ASPWE</name>
<dbReference type="GO" id="GO:0051787">
    <property type="term" value="F:misfolded protein binding"/>
    <property type="evidence" value="ECO:0007669"/>
    <property type="project" value="TreeGrafter"/>
</dbReference>
<sequence length="496" mass="56018">MFSAAARRVSASAPKALRYNQSLNRSISSGTRPAIHSRFGRTNPQQSSFPLLTRYARSQTRNISFSQRMKLGFREASKGIWRKNPILLPLAIISTIGAALIFTYIAFVEVVYVGPQYQKFPPPVADALRTAVYYTDIDLNPHKALKAYKDALKIANEMGMHPFSDEVLGIKIAVSKMLEDAGLMKPAIEVLERTKKETQKWIEDGRKKNETVKEEAQDKKAETEPKSTIQINDPEILATEERLRQLEEYENLQRDKALKKVVGMQMHLAELYSSDYIQDEKKAEESLVAAVELSLKELRRRESLGLPIGGGLETEDQSTWLNRTEIAAALQDLGFTYVKQEKYELAIPLCMRSLELVRIEEGNSPSCKQVILLNGIATAMGAQVTNKWRPQPGITKDQAIEAAKQWCKKTIEVDSKIDKSIKDGFCDLGCAAAKYNLGELFEAQNKLGEARKYFDESKRMFEKFQDGEGEEGLMVSKDGLKRITKKEKEQKEHKAQ</sequence>
<dbReference type="PANTHER" id="PTHR28142:SF1">
    <property type="entry name" value="MITOCHONDRIAL INNER MEMBRANE I-AAA PROTEASE SUPERCOMPLEX SUBUNIT MGR3-RELATED"/>
    <property type="match status" value="1"/>
</dbReference>
<dbReference type="RefSeq" id="XP_040694095.1">
    <property type="nucleotide sequence ID" value="XM_040833868.1"/>
</dbReference>
<dbReference type="AlphaFoldDB" id="A0A1L9RZQ7"/>
<evidence type="ECO:0008006" key="5">
    <source>
        <dbReference type="Google" id="ProtNLM"/>
    </source>
</evidence>
<proteinExistence type="predicted"/>
<keyword evidence="2" id="KW-1133">Transmembrane helix</keyword>
<feature type="transmembrane region" description="Helical" evidence="2">
    <location>
        <begin position="86"/>
        <end position="107"/>
    </location>
</feature>
<gene>
    <name evidence="3" type="ORF">ASPWEDRAFT_33807</name>
</gene>
<feature type="region of interest" description="Disordered" evidence="1">
    <location>
        <begin position="206"/>
        <end position="227"/>
    </location>
</feature>
<accession>A0A1L9RZQ7</accession>
<dbReference type="SUPFAM" id="SSF48452">
    <property type="entry name" value="TPR-like"/>
    <property type="match status" value="1"/>
</dbReference>
<evidence type="ECO:0000313" key="4">
    <source>
        <dbReference type="Proteomes" id="UP000184383"/>
    </source>
</evidence>
<dbReference type="CDD" id="cd24145">
    <property type="entry name" value="Mgr3-like"/>
    <property type="match status" value="1"/>
</dbReference>
<dbReference type="EMBL" id="KV878209">
    <property type="protein sequence ID" value="OJJ40419.1"/>
    <property type="molecule type" value="Genomic_DNA"/>
</dbReference>
<dbReference type="GeneID" id="63749716"/>
<dbReference type="InterPro" id="IPR019734">
    <property type="entry name" value="TPR_rpt"/>
</dbReference>
<organism evidence="3 4">
    <name type="scientific">Aspergillus wentii DTO 134E9</name>
    <dbReference type="NCBI Taxonomy" id="1073089"/>
    <lineage>
        <taxon>Eukaryota</taxon>
        <taxon>Fungi</taxon>
        <taxon>Dikarya</taxon>
        <taxon>Ascomycota</taxon>
        <taxon>Pezizomycotina</taxon>
        <taxon>Eurotiomycetes</taxon>
        <taxon>Eurotiomycetidae</taxon>
        <taxon>Eurotiales</taxon>
        <taxon>Aspergillaceae</taxon>
        <taxon>Aspergillus</taxon>
        <taxon>Aspergillus subgen. Cremei</taxon>
    </lineage>
</organism>
<dbReference type="GO" id="GO:0006515">
    <property type="term" value="P:protein quality control for misfolded or incompletely synthesized proteins"/>
    <property type="evidence" value="ECO:0007669"/>
    <property type="project" value="TreeGrafter"/>
</dbReference>
<protein>
    <recommendedName>
        <fullName evidence="5">TPR domain protein</fullName>
    </recommendedName>
</protein>
<evidence type="ECO:0000256" key="2">
    <source>
        <dbReference type="SAM" id="Phobius"/>
    </source>
</evidence>
<dbReference type="InterPro" id="IPR011990">
    <property type="entry name" value="TPR-like_helical_dom_sf"/>
</dbReference>